<dbReference type="InterPro" id="IPR036259">
    <property type="entry name" value="MFS_trans_sf"/>
</dbReference>
<dbReference type="VEuPathDB" id="FungiDB:D8B26_002165"/>
<dbReference type="HOGENOM" id="CLU_000960_10_0_1"/>
<feature type="transmembrane region" description="Helical" evidence="7">
    <location>
        <begin position="166"/>
        <end position="184"/>
    </location>
</feature>
<dbReference type="SUPFAM" id="SSF103473">
    <property type="entry name" value="MFS general substrate transporter"/>
    <property type="match status" value="2"/>
</dbReference>
<feature type="transmembrane region" description="Helical" evidence="7">
    <location>
        <begin position="326"/>
        <end position="345"/>
    </location>
</feature>
<evidence type="ECO:0000313" key="10">
    <source>
        <dbReference type="Proteomes" id="UP000002497"/>
    </source>
</evidence>
<dbReference type="InterPro" id="IPR011701">
    <property type="entry name" value="MFS"/>
</dbReference>
<gene>
    <name evidence="9" type="ORF">CPSG_02231</name>
</gene>
<feature type="transmembrane region" description="Helical" evidence="7">
    <location>
        <begin position="128"/>
        <end position="146"/>
    </location>
</feature>
<feature type="transmembrane region" description="Helical" evidence="7">
    <location>
        <begin position="284"/>
        <end position="305"/>
    </location>
</feature>
<protein>
    <recommendedName>
        <fullName evidence="8">Major facilitator superfamily (MFS) profile domain-containing protein</fullName>
    </recommendedName>
</protein>
<organism evidence="10">
    <name type="scientific">Coccidioides posadasii (strain RMSCC 757 / Silveira)</name>
    <name type="common">Valley fever fungus</name>
    <dbReference type="NCBI Taxonomy" id="443226"/>
    <lineage>
        <taxon>Eukaryota</taxon>
        <taxon>Fungi</taxon>
        <taxon>Dikarya</taxon>
        <taxon>Ascomycota</taxon>
        <taxon>Pezizomycotina</taxon>
        <taxon>Eurotiomycetes</taxon>
        <taxon>Eurotiomycetidae</taxon>
        <taxon>Onygenales</taxon>
        <taxon>Onygenaceae</taxon>
        <taxon>Coccidioides</taxon>
    </lineage>
</organism>
<keyword evidence="4 7" id="KW-1133">Transmembrane helix</keyword>
<evidence type="ECO:0000313" key="9">
    <source>
        <dbReference type="EMBL" id="EFW22074.1"/>
    </source>
</evidence>
<evidence type="ECO:0000256" key="7">
    <source>
        <dbReference type="SAM" id="Phobius"/>
    </source>
</evidence>
<dbReference type="EMBL" id="GL636487">
    <property type="protein sequence ID" value="EFW22074.1"/>
    <property type="molecule type" value="Genomic_DNA"/>
</dbReference>
<dbReference type="FunFam" id="1.20.1720.10:FF:000012">
    <property type="entry name" value="MFS toxin efflux pump (AflT)"/>
    <property type="match status" value="1"/>
</dbReference>
<feature type="transmembrane region" description="Helical" evidence="7">
    <location>
        <begin position="436"/>
        <end position="455"/>
    </location>
</feature>
<dbReference type="Pfam" id="PF07690">
    <property type="entry name" value="MFS_1"/>
    <property type="match status" value="1"/>
</dbReference>
<dbReference type="PANTHER" id="PTHR23501">
    <property type="entry name" value="MAJOR FACILITATOR SUPERFAMILY"/>
    <property type="match status" value="1"/>
</dbReference>
<evidence type="ECO:0000256" key="1">
    <source>
        <dbReference type="ARBA" id="ARBA00004141"/>
    </source>
</evidence>
<dbReference type="GO" id="GO:0022857">
    <property type="term" value="F:transmembrane transporter activity"/>
    <property type="evidence" value="ECO:0007669"/>
    <property type="project" value="InterPro"/>
</dbReference>
<reference evidence="10" key="1">
    <citation type="journal article" date="2010" name="Genome Res.">
        <title>Population genomic sequencing of Coccidioides fungi reveals recent hybridization and transposon control.</title>
        <authorList>
            <person name="Neafsey D.E."/>
            <person name="Barker B.M."/>
            <person name="Sharpton T.J."/>
            <person name="Stajich J.E."/>
            <person name="Park D.J."/>
            <person name="Whiston E."/>
            <person name="Hung C.-Y."/>
            <person name="McMahan C."/>
            <person name="White J."/>
            <person name="Sykes S."/>
            <person name="Heiman D."/>
            <person name="Young S."/>
            <person name="Zeng Q."/>
            <person name="Abouelleil A."/>
            <person name="Aftuck L."/>
            <person name="Bessette D."/>
            <person name="Brown A."/>
            <person name="FitzGerald M."/>
            <person name="Lui A."/>
            <person name="Macdonald J.P."/>
            <person name="Priest M."/>
            <person name="Orbach M.J."/>
            <person name="Galgiani J.N."/>
            <person name="Kirkland T.N."/>
            <person name="Cole G.T."/>
            <person name="Birren B.W."/>
            <person name="Henn M.R."/>
            <person name="Taylor J.W."/>
            <person name="Rounsley S.D."/>
        </authorList>
    </citation>
    <scope>NUCLEOTIDE SEQUENCE [LARGE SCALE GENOMIC DNA]</scope>
    <source>
        <strain evidence="10">RMSCC 757 / Silveira</strain>
    </source>
</reference>
<evidence type="ECO:0000256" key="5">
    <source>
        <dbReference type="ARBA" id="ARBA00023136"/>
    </source>
</evidence>
<feature type="transmembrane region" description="Helical" evidence="7">
    <location>
        <begin position="394"/>
        <end position="416"/>
    </location>
</feature>
<dbReference type="VEuPathDB" id="FungiDB:CPSG_02231"/>
<feature type="region of interest" description="Disordered" evidence="6">
    <location>
        <begin position="88"/>
        <end position="123"/>
    </location>
</feature>
<dbReference type="PANTHER" id="PTHR23501:SF177">
    <property type="entry name" value="MAJOR FACILITATOR SUPERFAMILY (MFS) PROFILE DOMAIN-CONTAINING PROTEIN-RELATED"/>
    <property type="match status" value="1"/>
</dbReference>
<feature type="transmembrane region" description="Helical" evidence="7">
    <location>
        <begin position="196"/>
        <end position="215"/>
    </location>
</feature>
<dbReference type="InterPro" id="IPR020846">
    <property type="entry name" value="MFS_dom"/>
</dbReference>
<dbReference type="PROSITE" id="PS50850">
    <property type="entry name" value="MFS"/>
    <property type="match status" value="1"/>
</dbReference>
<accession>E9CV75</accession>
<comment type="subcellular location">
    <subcellularLocation>
        <location evidence="1">Membrane</location>
        <topology evidence="1">Multi-pass membrane protein</topology>
    </subcellularLocation>
</comment>
<reference evidence="10" key="2">
    <citation type="submission" date="2010-03" db="EMBL/GenBank/DDBJ databases">
        <title>The genome sequence of Coccidioides posadasii strain Silveira.</title>
        <authorList>
            <consortium name="The Broad Institute Genome Sequencing Center for Infectious Disease"/>
            <person name="Neafsey D."/>
            <person name="Orbach M."/>
            <person name="Henn M.R."/>
            <person name="Cole G.T."/>
            <person name="Galgiani J."/>
            <person name="Gardner M.J."/>
            <person name="Kirkland T.N."/>
            <person name="Taylor J.W."/>
            <person name="Young S.K."/>
            <person name="Zeng Q."/>
            <person name="Koehrsen M."/>
            <person name="Alvarado L."/>
            <person name="Berlin A."/>
            <person name="Borenstein D."/>
            <person name="Chapman S.B."/>
            <person name="Chen Z."/>
            <person name="Engels R."/>
            <person name="Freedman E."/>
            <person name="Gellesch M."/>
            <person name="Goldberg J."/>
            <person name="Griggs A."/>
            <person name="Gujja S."/>
            <person name="Heilman E."/>
            <person name="Heiman D."/>
            <person name="Howarth C."/>
            <person name="Jen D."/>
            <person name="Larson L."/>
            <person name="Mehta T."/>
            <person name="Neiman D."/>
            <person name="Park D."/>
            <person name="Pearson M."/>
            <person name="Richards J."/>
            <person name="Roberts A."/>
            <person name="Saif S."/>
            <person name="Shea T."/>
            <person name="Shenoy N."/>
            <person name="Sisk P."/>
            <person name="Stolte C."/>
            <person name="Sykes S."/>
            <person name="Walk T."/>
            <person name="White J."/>
            <person name="Yandava C."/>
            <person name="Haas B."/>
            <person name="Nusbaum C."/>
            <person name="Birren B."/>
        </authorList>
    </citation>
    <scope>NUCLEOTIDE SEQUENCE [LARGE SCALE GENOMIC DNA]</scope>
    <source>
        <strain evidence="10">RMSCC 757 / Silveira</strain>
    </source>
</reference>
<evidence type="ECO:0000256" key="3">
    <source>
        <dbReference type="ARBA" id="ARBA00022692"/>
    </source>
</evidence>
<dbReference type="Gene3D" id="1.20.1720.10">
    <property type="entry name" value="Multidrug resistance protein D"/>
    <property type="match status" value="1"/>
</dbReference>
<evidence type="ECO:0000256" key="6">
    <source>
        <dbReference type="SAM" id="MobiDB-lite"/>
    </source>
</evidence>
<evidence type="ECO:0000259" key="8">
    <source>
        <dbReference type="PROSITE" id="PS50850"/>
    </source>
</evidence>
<dbReference type="VEuPathDB" id="FungiDB:D8B26_007413"/>
<feature type="transmembrane region" description="Helical" evidence="7">
    <location>
        <begin position="221"/>
        <end position="245"/>
    </location>
</feature>
<dbReference type="GO" id="GO:0005886">
    <property type="term" value="C:plasma membrane"/>
    <property type="evidence" value="ECO:0007669"/>
    <property type="project" value="TreeGrafter"/>
</dbReference>
<keyword evidence="2" id="KW-0813">Transport</keyword>
<dbReference type="Proteomes" id="UP000002497">
    <property type="component" value="Unassembled WGS sequence"/>
</dbReference>
<proteinExistence type="predicted"/>
<keyword evidence="10" id="KW-1185">Reference proteome</keyword>
<name>E9CV75_COCPS</name>
<evidence type="ECO:0000256" key="2">
    <source>
        <dbReference type="ARBA" id="ARBA00022448"/>
    </source>
</evidence>
<keyword evidence="3 7" id="KW-0812">Transmembrane</keyword>
<feature type="domain" description="Major facilitator superfamily (MFS) profile" evidence="8">
    <location>
        <begin position="130"/>
        <end position="472"/>
    </location>
</feature>
<feature type="transmembrane region" description="Helical" evidence="7">
    <location>
        <begin position="252"/>
        <end position="272"/>
    </location>
</feature>
<feature type="transmembrane region" description="Helical" evidence="7">
    <location>
        <begin position="351"/>
        <end position="374"/>
    </location>
</feature>
<keyword evidence="5 7" id="KW-0472">Membrane</keyword>
<evidence type="ECO:0000256" key="4">
    <source>
        <dbReference type="ARBA" id="ARBA00022989"/>
    </source>
</evidence>
<dbReference type="AlphaFoldDB" id="E9CV75"/>
<sequence>MSEFIKFEESLAGSNNLRTKLKYFQVNFCFRYAFSVEGKKTINTRQNNNITRLMASSESALAGAKHSDATSDANFSLDFKKEQRNWSIQSAPEEEPDQETEAGSVSISKDDVEDNSSSRQNETQYPRGATLAFIVIALILSIFLPSLDMATAIPKITDEFHGLDKVSWYGSAFFMTNGGFQSSWGKAYKYFPLKMTFLLSILVLELGSLICAGAPNSTTLIASRAISGLGAAGIGTGAYTIIAFVAEPRERAMFTGIIGVSYGFASDAGPLIGGVFPAKVSWRWCFYINLPIGGVSALIILLLFHAPYSAKPVPASWKEKLLQMDIVGIAMIMGAVVTYILALQYGGQSKAWNSAQVIGLLVAFVVILIVFCVWERFQGERAMVIPRLFKQRTVGISCIYTFFFSGSATGATQIRTTFPANNVPGIVLAYMTGTKVALAISIGGAGAAFITSLFSDWKGLNKKAMQDANGAV</sequence>